<dbReference type="SUPFAM" id="SSF101478">
    <property type="entry name" value="ADP-ribosylglycohydrolase"/>
    <property type="match status" value="1"/>
</dbReference>
<dbReference type="RefSeq" id="WP_330156968.1">
    <property type="nucleotide sequence ID" value="NZ_BAAAJA010000005.1"/>
</dbReference>
<dbReference type="SUPFAM" id="SSF52799">
    <property type="entry name" value="(Phosphotyrosine protein) phosphatases II"/>
    <property type="match status" value="1"/>
</dbReference>
<dbReference type="PANTHER" id="PTHR16222">
    <property type="entry name" value="ADP-RIBOSYLGLYCOHYDROLASE"/>
    <property type="match status" value="1"/>
</dbReference>
<evidence type="ECO:0000313" key="5">
    <source>
        <dbReference type="Proteomes" id="UP001348641"/>
    </source>
</evidence>
<comment type="similarity">
    <text evidence="1">Belongs to the ADP-ribosylglycohydrolase family.</text>
</comment>
<gene>
    <name evidence="4" type="ORF">Q8A49_04280</name>
</gene>
<evidence type="ECO:0000256" key="2">
    <source>
        <dbReference type="ARBA" id="ARBA00022801"/>
    </source>
</evidence>
<dbReference type="CDD" id="cd14498">
    <property type="entry name" value="DSP"/>
    <property type="match status" value="1"/>
</dbReference>
<sequence>MALPRISSAHQDDRAAGVLLAAACGDALGVPYEFRARLTQNQTPQMIGGGLGPYAPGEYSDDTQMAVCIALALVDTQAVAIQDHHILNEIADSFLTWRTMGASDIGAQTSTVLDAVQQDAATPWVASAMLRQARDLWKSGRHAAGNGSLMRTGPVALYDLHDAEDTADAARLVSELTHADPLAGDACVIWCEAIRHAVLHATFDGVRAGVALLPTDRQNQWHTWLDEAETQEPHTFPNNGYVVTALQAAWSAITRTPVPANNPAKGVFAADHLRLALEAAVRAGHDTDTVAAITGALLGARWGASAVPWHWQRIVHGWPEITARDLIGLGVRISHQNLPDRQGWPVADRHPRNTEALTPYQVAHPHDDGVILGNLPLADLDPADLGVDAVVSLCRVGTADFAHIPARDHLQIWLIDRPRANAHGHYTLDQAARAVHGLRQEGKRVLLHCAAGRSRTPTAAARYSGLLGIDAATAMTDVCQALAPNRPCVNFELERFVFDLAGAPQPVFSERVWNSRTALNPWSAKE</sequence>
<keyword evidence="2" id="KW-0378">Hydrolase</keyword>
<dbReference type="InterPro" id="IPR005502">
    <property type="entry name" value="Ribosyl_crysJ1"/>
</dbReference>
<proteinExistence type="inferred from homology"/>
<dbReference type="InterPro" id="IPR016130">
    <property type="entry name" value="Tyr_Pase_AS"/>
</dbReference>
<dbReference type="Gene3D" id="1.10.4080.10">
    <property type="entry name" value="ADP-ribosylation/Crystallin J1"/>
    <property type="match status" value="1"/>
</dbReference>
<dbReference type="PROSITE" id="PS00383">
    <property type="entry name" value="TYR_PHOSPHATASE_1"/>
    <property type="match status" value="1"/>
</dbReference>
<dbReference type="InterPro" id="IPR050792">
    <property type="entry name" value="ADP-ribosylglycohydrolase"/>
</dbReference>
<dbReference type="Proteomes" id="UP001348641">
    <property type="component" value="Unassembled WGS sequence"/>
</dbReference>
<dbReference type="PROSITE" id="PS50056">
    <property type="entry name" value="TYR_PHOSPHATASE_2"/>
    <property type="match status" value="1"/>
</dbReference>
<accession>A0ABU7KM02</accession>
<dbReference type="SMART" id="SM00195">
    <property type="entry name" value="DSPc"/>
    <property type="match status" value="1"/>
</dbReference>
<reference evidence="4 5" key="1">
    <citation type="submission" date="2023-07" db="EMBL/GenBank/DDBJ databases">
        <authorList>
            <person name="Girao M."/>
            <person name="Carvalho M.F."/>
        </authorList>
    </citation>
    <scope>NUCLEOTIDE SEQUENCE [LARGE SCALE GENOMIC DNA]</scope>
    <source>
        <strain evidence="4 5">66/93</strain>
    </source>
</reference>
<dbReference type="InterPro" id="IPR000387">
    <property type="entry name" value="Tyr_Pase_dom"/>
</dbReference>
<evidence type="ECO:0000313" key="4">
    <source>
        <dbReference type="EMBL" id="MEE2049707.1"/>
    </source>
</evidence>
<dbReference type="InterPro" id="IPR036705">
    <property type="entry name" value="Ribosyl_crysJ1_sf"/>
</dbReference>
<feature type="domain" description="Tyrosine specific protein phosphatases" evidence="3">
    <location>
        <begin position="426"/>
        <end position="497"/>
    </location>
</feature>
<comment type="caution">
    <text evidence="4">The sequence shown here is derived from an EMBL/GenBank/DDBJ whole genome shotgun (WGS) entry which is preliminary data.</text>
</comment>
<evidence type="ECO:0000259" key="3">
    <source>
        <dbReference type="PROSITE" id="PS50056"/>
    </source>
</evidence>
<evidence type="ECO:0000256" key="1">
    <source>
        <dbReference type="ARBA" id="ARBA00010702"/>
    </source>
</evidence>
<dbReference type="PANTHER" id="PTHR16222:SF24">
    <property type="entry name" value="ADP-RIBOSYLHYDROLASE ARH3"/>
    <property type="match status" value="1"/>
</dbReference>
<dbReference type="Pfam" id="PF03747">
    <property type="entry name" value="ADP_ribosyl_GH"/>
    <property type="match status" value="1"/>
</dbReference>
<dbReference type="EMBL" id="JAUUCC010000006">
    <property type="protein sequence ID" value="MEE2049707.1"/>
    <property type="molecule type" value="Genomic_DNA"/>
</dbReference>
<organism evidence="4 5">
    <name type="scientific">Nocardiopsis tropica</name>
    <dbReference type="NCBI Taxonomy" id="109330"/>
    <lineage>
        <taxon>Bacteria</taxon>
        <taxon>Bacillati</taxon>
        <taxon>Actinomycetota</taxon>
        <taxon>Actinomycetes</taxon>
        <taxon>Streptosporangiales</taxon>
        <taxon>Nocardiopsidaceae</taxon>
        <taxon>Nocardiopsis</taxon>
    </lineage>
</organism>
<dbReference type="Gene3D" id="3.90.190.10">
    <property type="entry name" value="Protein tyrosine phosphatase superfamily"/>
    <property type="match status" value="1"/>
</dbReference>
<protein>
    <submittedName>
        <fullName evidence="4">ADP-ribosylglycohydrolase family protein</fullName>
    </submittedName>
</protein>
<dbReference type="InterPro" id="IPR020422">
    <property type="entry name" value="TYR_PHOSPHATASE_DUAL_dom"/>
</dbReference>
<dbReference type="InterPro" id="IPR029021">
    <property type="entry name" value="Prot-tyrosine_phosphatase-like"/>
</dbReference>
<name>A0ABU7KM02_9ACTN</name>